<sequence>MKVAVLYSGGKDSNYALYWALKEGFDVKYLVNVESENKESYMFHIPNVHLTELSAEAAGIPLIKIYTKGEKEKEVEDLKKGIEKLDVEGIVTGAVASVYQKSRIDRICEELGLKSFSPLWHKDPEWILRTVSELFDVRIVGVYAYGLGKEWLGKRITKENIDKLLNICEKYGIHKAFEGGEAETFVFDSPVFKKRIEVVDAEIEWHETWGIYHIKKAKLVDKE</sequence>
<dbReference type="RefSeq" id="WP_048201793.1">
    <property type="nucleotide sequence ID" value="NZ_CP009149.1"/>
</dbReference>
<dbReference type="GO" id="GO:0017183">
    <property type="term" value="P:protein histidyl modification to diphthamide"/>
    <property type="evidence" value="ECO:0007669"/>
    <property type="project" value="TreeGrafter"/>
</dbReference>
<gene>
    <name evidence="2" type="ORF">JH146_0786</name>
</gene>
<dbReference type="NCBIfam" id="TIGR00290">
    <property type="entry name" value="MJ0570_dom"/>
    <property type="match status" value="1"/>
</dbReference>
<dbReference type="EMBL" id="CP009149">
    <property type="protein sequence ID" value="AIJ05632.1"/>
    <property type="molecule type" value="Genomic_DNA"/>
</dbReference>
<dbReference type="SUPFAM" id="SSF52402">
    <property type="entry name" value="Adenine nucleotide alpha hydrolases-like"/>
    <property type="match status" value="1"/>
</dbReference>
<dbReference type="Gene3D" id="3.40.50.620">
    <property type="entry name" value="HUPs"/>
    <property type="match status" value="1"/>
</dbReference>
<accession>A0A076LFL1</accession>
<dbReference type="KEGG" id="mjh:JH146_0786"/>
<name>A0A076LFL1_9EURY</name>
<feature type="domain" description="Diphthamide synthase" evidence="1">
    <location>
        <begin position="1"/>
        <end position="218"/>
    </location>
</feature>
<reference evidence="2 3" key="1">
    <citation type="journal article" date="2015" name="Int. J. Syst. Evol. Microbiol.">
        <title>M ethanocaldococcus bathoardescens sp. nov., a hyperthermophilic methanogen isolated from a volcanically active deep-sea hydrothermal vent.</title>
        <authorList>
            <person name="Stewart L.C."/>
            <person name="Jung J.H."/>
            <person name="Kim Y.T."/>
            <person name="Kwon S.W."/>
            <person name="Park C.S."/>
            <person name="Holden J.F."/>
        </authorList>
    </citation>
    <scope>NUCLEOTIDE SEQUENCE [LARGE SCALE GENOMIC DNA]</scope>
    <source>
        <strain evidence="2 3">JH146</strain>
    </source>
</reference>
<dbReference type="Proteomes" id="UP000028781">
    <property type="component" value="Chromosome"/>
</dbReference>
<dbReference type="HOGENOM" id="CLU_010289_0_2_2"/>
<evidence type="ECO:0000313" key="2">
    <source>
        <dbReference type="EMBL" id="AIJ05632.1"/>
    </source>
</evidence>
<dbReference type="AlphaFoldDB" id="A0A076LFL1"/>
<dbReference type="GeneID" id="24891390"/>
<dbReference type="PANTHER" id="PTHR12196:SF2">
    <property type="entry name" value="DIPHTHINE--AMMONIA LIGASE"/>
    <property type="match status" value="1"/>
</dbReference>
<evidence type="ECO:0000313" key="3">
    <source>
        <dbReference type="Proteomes" id="UP000028781"/>
    </source>
</evidence>
<dbReference type="STRING" id="1301915.JH146_0786"/>
<dbReference type="FunFam" id="3.90.1490.10:FF:000006">
    <property type="entry name" value="ATP binding protein"/>
    <property type="match status" value="1"/>
</dbReference>
<dbReference type="InterPro" id="IPR014729">
    <property type="entry name" value="Rossmann-like_a/b/a_fold"/>
</dbReference>
<dbReference type="InterPro" id="IPR022427">
    <property type="entry name" value="MJ0570_ATP-bd"/>
</dbReference>
<dbReference type="NCBIfam" id="TIGR00289">
    <property type="entry name" value="TIGR00289 family protein"/>
    <property type="match status" value="1"/>
</dbReference>
<dbReference type="NCBIfam" id="TIGR03679">
    <property type="entry name" value="arCOG00187"/>
    <property type="match status" value="1"/>
</dbReference>
<dbReference type="CDD" id="cd01994">
    <property type="entry name" value="AANH_PF0828-like"/>
    <property type="match status" value="1"/>
</dbReference>
<organism evidence="2 3">
    <name type="scientific">Methanocaldococcus bathoardescens</name>
    <dbReference type="NCBI Taxonomy" id="1301915"/>
    <lineage>
        <taxon>Archaea</taxon>
        <taxon>Methanobacteriati</taxon>
        <taxon>Methanobacteriota</taxon>
        <taxon>Methanomada group</taxon>
        <taxon>Methanococci</taxon>
        <taxon>Methanococcales</taxon>
        <taxon>Methanocaldococcaceae</taxon>
        <taxon>Methanocaldococcus</taxon>
    </lineage>
</organism>
<proteinExistence type="predicted"/>
<dbReference type="PIRSF" id="PIRSF039123">
    <property type="entry name" value="Diphthamide_synthase"/>
    <property type="match status" value="1"/>
</dbReference>
<keyword evidence="3" id="KW-1185">Reference proteome</keyword>
<dbReference type="Gene3D" id="3.90.1490.10">
    <property type="entry name" value="putative n-type atp pyrophosphatase, domain 2"/>
    <property type="match status" value="1"/>
</dbReference>
<dbReference type="OrthoDB" id="372052at2157"/>
<dbReference type="InterPro" id="IPR002761">
    <property type="entry name" value="Diphthami_syn_dom"/>
</dbReference>
<dbReference type="InterPro" id="IPR030662">
    <property type="entry name" value="DPH6/MJ0570"/>
</dbReference>
<dbReference type="PANTHER" id="PTHR12196">
    <property type="entry name" value="DOMAIN OF UNKNOWN FUNCTION 71 DUF71 -CONTAINING PROTEIN"/>
    <property type="match status" value="1"/>
</dbReference>
<dbReference type="Pfam" id="PF01902">
    <property type="entry name" value="Diphthami_syn_2"/>
    <property type="match status" value="1"/>
</dbReference>
<dbReference type="GO" id="GO:0017178">
    <property type="term" value="F:diphthine-ammonia ligase activity"/>
    <property type="evidence" value="ECO:0007669"/>
    <property type="project" value="TreeGrafter"/>
</dbReference>
<dbReference type="FunFam" id="3.40.50.620:FF:000145">
    <property type="entry name" value="ATP-binding domain containing protein"/>
    <property type="match status" value="1"/>
</dbReference>
<protein>
    <submittedName>
        <fullName evidence="2">ATP binding protein</fullName>
    </submittedName>
</protein>
<evidence type="ECO:0000259" key="1">
    <source>
        <dbReference type="Pfam" id="PF01902"/>
    </source>
</evidence>
<dbReference type="InterPro" id="IPR005237">
    <property type="entry name" value="MJ0570"/>
</dbReference>